<evidence type="ECO:0000256" key="1">
    <source>
        <dbReference type="SAM" id="MobiDB-lite"/>
    </source>
</evidence>
<name>A0A401P9U3_SCYTO</name>
<comment type="caution">
    <text evidence="2">The sequence shown here is derived from an EMBL/GenBank/DDBJ whole genome shotgun (WGS) entry which is preliminary data.</text>
</comment>
<evidence type="ECO:0000313" key="3">
    <source>
        <dbReference type="Proteomes" id="UP000288216"/>
    </source>
</evidence>
<gene>
    <name evidence="2" type="ORF">scyTo_0005558</name>
</gene>
<dbReference type="EMBL" id="BFAA01001748">
    <property type="protein sequence ID" value="GCB69888.1"/>
    <property type="molecule type" value="Genomic_DNA"/>
</dbReference>
<feature type="compositionally biased region" description="Acidic residues" evidence="1">
    <location>
        <begin position="42"/>
        <end position="59"/>
    </location>
</feature>
<reference evidence="2 3" key="1">
    <citation type="journal article" date="2018" name="Nat. Ecol. Evol.">
        <title>Shark genomes provide insights into elasmobranch evolution and the origin of vertebrates.</title>
        <authorList>
            <person name="Hara Y"/>
            <person name="Yamaguchi K"/>
            <person name="Onimaru K"/>
            <person name="Kadota M"/>
            <person name="Koyanagi M"/>
            <person name="Keeley SD"/>
            <person name="Tatsumi K"/>
            <person name="Tanaka K"/>
            <person name="Motone F"/>
            <person name="Kageyama Y"/>
            <person name="Nozu R"/>
            <person name="Adachi N"/>
            <person name="Nishimura O"/>
            <person name="Nakagawa R"/>
            <person name="Tanegashima C"/>
            <person name="Kiyatake I"/>
            <person name="Matsumoto R"/>
            <person name="Murakumo K"/>
            <person name="Nishida K"/>
            <person name="Terakita A"/>
            <person name="Kuratani S"/>
            <person name="Sato K"/>
            <person name="Hyodo S Kuraku.S."/>
        </authorList>
    </citation>
    <scope>NUCLEOTIDE SEQUENCE [LARGE SCALE GENOMIC DNA]</scope>
</reference>
<protein>
    <submittedName>
        <fullName evidence="2">Uncharacterized protein</fullName>
    </submittedName>
</protein>
<proteinExistence type="predicted"/>
<feature type="region of interest" description="Disordered" evidence="1">
    <location>
        <begin position="42"/>
        <end position="71"/>
    </location>
</feature>
<keyword evidence="3" id="KW-1185">Reference proteome</keyword>
<feature type="compositionally biased region" description="Polar residues" evidence="1">
    <location>
        <begin position="62"/>
        <end position="71"/>
    </location>
</feature>
<organism evidence="2 3">
    <name type="scientific">Scyliorhinus torazame</name>
    <name type="common">Cloudy catshark</name>
    <name type="synonym">Catulus torazame</name>
    <dbReference type="NCBI Taxonomy" id="75743"/>
    <lineage>
        <taxon>Eukaryota</taxon>
        <taxon>Metazoa</taxon>
        <taxon>Chordata</taxon>
        <taxon>Craniata</taxon>
        <taxon>Vertebrata</taxon>
        <taxon>Chondrichthyes</taxon>
        <taxon>Elasmobranchii</taxon>
        <taxon>Galeomorphii</taxon>
        <taxon>Galeoidea</taxon>
        <taxon>Carcharhiniformes</taxon>
        <taxon>Scyliorhinidae</taxon>
        <taxon>Scyliorhinus</taxon>
    </lineage>
</organism>
<evidence type="ECO:0000313" key="2">
    <source>
        <dbReference type="EMBL" id="GCB69888.1"/>
    </source>
</evidence>
<dbReference type="Proteomes" id="UP000288216">
    <property type="component" value="Unassembled WGS sequence"/>
</dbReference>
<dbReference type="AlphaFoldDB" id="A0A401P9U3"/>
<sequence length="71" mass="7878">MKWQDGLANISKMVVPSSIELPDSTLLDGIPEFNIEDDYLCDDDAEVTDDDDEEPDNDILPETQSEQSGFG</sequence>
<accession>A0A401P9U3</accession>